<evidence type="ECO:0000313" key="3">
    <source>
        <dbReference type="Proteomes" id="UP000094385"/>
    </source>
</evidence>
<dbReference type="AlphaFoldDB" id="A0A1E3Q162"/>
<evidence type="ECO:0000313" key="2">
    <source>
        <dbReference type="EMBL" id="ODQ71435.1"/>
    </source>
</evidence>
<dbReference type="Proteomes" id="UP000094385">
    <property type="component" value="Unassembled WGS sequence"/>
</dbReference>
<name>A0A1E3Q162_LIPST</name>
<proteinExistence type="predicted"/>
<dbReference type="STRING" id="675824.A0A1E3Q162"/>
<feature type="compositionally biased region" description="Polar residues" evidence="1">
    <location>
        <begin position="76"/>
        <end position="91"/>
    </location>
</feature>
<dbReference type="EMBL" id="KV454297">
    <property type="protein sequence ID" value="ODQ71435.1"/>
    <property type="molecule type" value="Genomic_DNA"/>
</dbReference>
<organism evidence="2 3">
    <name type="scientific">Lipomyces starkeyi NRRL Y-11557</name>
    <dbReference type="NCBI Taxonomy" id="675824"/>
    <lineage>
        <taxon>Eukaryota</taxon>
        <taxon>Fungi</taxon>
        <taxon>Dikarya</taxon>
        <taxon>Ascomycota</taxon>
        <taxon>Saccharomycotina</taxon>
        <taxon>Lipomycetes</taxon>
        <taxon>Lipomycetales</taxon>
        <taxon>Lipomycetaceae</taxon>
        <taxon>Lipomyces</taxon>
    </lineage>
</organism>
<evidence type="ECO:0000256" key="1">
    <source>
        <dbReference type="SAM" id="MobiDB-lite"/>
    </source>
</evidence>
<protein>
    <submittedName>
        <fullName evidence="2">Uncharacterized protein</fullName>
    </submittedName>
</protein>
<feature type="region of interest" description="Disordered" evidence="1">
    <location>
        <begin position="76"/>
        <end position="117"/>
    </location>
</feature>
<sequence length="137" mass="14947">MSDSGREISTISGMDEDELSLIMSSRFRQSERIDYHLLNDGSDEEAGPEDRILKKLRLNLSTEGVEPLTANTSASQWISISPAPTDSQTSDTCHEETSSVEELPESSGVSGESSAHLDKNQNLSLWSNFSVSELPGK</sequence>
<keyword evidence="3" id="KW-1185">Reference proteome</keyword>
<reference evidence="2 3" key="1">
    <citation type="journal article" date="2016" name="Proc. Natl. Acad. Sci. U.S.A.">
        <title>Comparative genomics of biotechnologically important yeasts.</title>
        <authorList>
            <person name="Riley R."/>
            <person name="Haridas S."/>
            <person name="Wolfe K.H."/>
            <person name="Lopes M.R."/>
            <person name="Hittinger C.T."/>
            <person name="Goeker M."/>
            <person name="Salamov A.A."/>
            <person name="Wisecaver J.H."/>
            <person name="Long T.M."/>
            <person name="Calvey C.H."/>
            <person name="Aerts A.L."/>
            <person name="Barry K.W."/>
            <person name="Choi C."/>
            <person name="Clum A."/>
            <person name="Coughlan A.Y."/>
            <person name="Deshpande S."/>
            <person name="Douglass A.P."/>
            <person name="Hanson S.J."/>
            <person name="Klenk H.-P."/>
            <person name="LaButti K.M."/>
            <person name="Lapidus A."/>
            <person name="Lindquist E.A."/>
            <person name="Lipzen A.M."/>
            <person name="Meier-Kolthoff J.P."/>
            <person name="Ohm R.A."/>
            <person name="Otillar R.P."/>
            <person name="Pangilinan J.L."/>
            <person name="Peng Y."/>
            <person name="Rokas A."/>
            <person name="Rosa C.A."/>
            <person name="Scheuner C."/>
            <person name="Sibirny A.A."/>
            <person name="Slot J.C."/>
            <person name="Stielow J.B."/>
            <person name="Sun H."/>
            <person name="Kurtzman C.P."/>
            <person name="Blackwell M."/>
            <person name="Grigoriev I.V."/>
            <person name="Jeffries T.W."/>
        </authorList>
    </citation>
    <scope>NUCLEOTIDE SEQUENCE [LARGE SCALE GENOMIC DNA]</scope>
    <source>
        <strain evidence="2 3">NRRL Y-11557</strain>
    </source>
</reference>
<accession>A0A1E3Q162</accession>
<dbReference type="OrthoDB" id="2976890at2759"/>
<gene>
    <name evidence="2" type="ORF">LIPSTDRAFT_322986</name>
</gene>